<feature type="transmembrane region" description="Helical" evidence="6">
    <location>
        <begin position="309"/>
        <end position="326"/>
    </location>
</feature>
<comment type="caution">
    <text evidence="7">The sequence shown here is derived from an EMBL/GenBank/DDBJ whole genome shotgun (WGS) entry which is preliminary data.</text>
</comment>
<feature type="transmembrane region" description="Helical" evidence="6">
    <location>
        <begin position="225"/>
        <end position="250"/>
    </location>
</feature>
<evidence type="ECO:0000256" key="5">
    <source>
        <dbReference type="ARBA" id="ARBA00023136"/>
    </source>
</evidence>
<feature type="transmembrane region" description="Helical" evidence="6">
    <location>
        <begin position="197"/>
        <end position="219"/>
    </location>
</feature>
<keyword evidence="8" id="KW-1185">Reference proteome</keyword>
<feature type="transmembrane region" description="Helical" evidence="6">
    <location>
        <begin position="275"/>
        <end position="297"/>
    </location>
</feature>
<evidence type="ECO:0000256" key="1">
    <source>
        <dbReference type="ARBA" id="ARBA00004651"/>
    </source>
</evidence>
<feature type="transmembrane region" description="Helical" evidence="6">
    <location>
        <begin position="428"/>
        <end position="446"/>
    </location>
</feature>
<evidence type="ECO:0000256" key="4">
    <source>
        <dbReference type="ARBA" id="ARBA00022989"/>
    </source>
</evidence>
<evidence type="ECO:0000256" key="6">
    <source>
        <dbReference type="SAM" id="Phobius"/>
    </source>
</evidence>
<evidence type="ECO:0000256" key="3">
    <source>
        <dbReference type="ARBA" id="ARBA00022692"/>
    </source>
</evidence>
<feature type="transmembrane region" description="Helical" evidence="6">
    <location>
        <begin position="32"/>
        <end position="53"/>
    </location>
</feature>
<feature type="transmembrane region" description="Helical" evidence="6">
    <location>
        <begin position="338"/>
        <end position="359"/>
    </location>
</feature>
<dbReference type="EMBL" id="BAABGY010000007">
    <property type="protein sequence ID" value="GAA4329152.1"/>
    <property type="molecule type" value="Genomic_DNA"/>
</dbReference>
<dbReference type="InterPro" id="IPR002797">
    <property type="entry name" value="Polysacc_synth"/>
</dbReference>
<keyword evidence="3 6" id="KW-0812">Transmembrane</keyword>
<proteinExistence type="predicted"/>
<keyword evidence="2" id="KW-1003">Cell membrane</keyword>
<accession>A0ABP8GSG0</accession>
<dbReference type="InterPro" id="IPR050833">
    <property type="entry name" value="Poly_Biosynth_Transport"/>
</dbReference>
<sequence>MGGVLFPLVSIPWISRVLDPEGLGRVQVVDSLTYFFIALAEAGIVAHAVRAVARQRSAPEGMRALVSELLSLHLVTSIISMAGYGIALYFLYDRIGDGRLLACGIMFLLLNSFACEWYFWGTENFRYIALRSLAVRALALAALFVLVRAPEHYPYYYGIMVAAAAAILLLNLARMLRETGVSFRALNWKRHLRVTRVTYGISLVYSVPLLLDNVLLGVLAGSAAVAFYALAAKIVRLLGALVTDAFLVLYPRSVALQEEGEAAAARGLQLSAEGLLLFAVPVCCGIWVVADVFTAVYFGSDYSPVGPHLRVLALFPLINASALFLNKQVLMPRNGERSVLKGLLAGALVFVAAACLLMPRFGGLGTAWSLVAGEATVLLVLLLLARRGGWKPVKIRPRVLLVVALTPLLFAAIGACVALADLLPMPELLLLVAGCALVYVLLLWALRPEVWQMALSFVRSKPAAGAA</sequence>
<organism evidence="7 8">
    <name type="scientific">Flaviaesturariibacter amylovorans</name>
    <dbReference type="NCBI Taxonomy" id="1084520"/>
    <lineage>
        <taxon>Bacteria</taxon>
        <taxon>Pseudomonadati</taxon>
        <taxon>Bacteroidota</taxon>
        <taxon>Chitinophagia</taxon>
        <taxon>Chitinophagales</taxon>
        <taxon>Chitinophagaceae</taxon>
        <taxon>Flaviaestuariibacter</taxon>
    </lineage>
</organism>
<comment type="subcellular location">
    <subcellularLocation>
        <location evidence="1">Cell membrane</location>
        <topology evidence="1">Multi-pass membrane protein</topology>
    </subcellularLocation>
</comment>
<dbReference type="PANTHER" id="PTHR30250:SF11">
    <property type="entry name" value="O-ANTIGEN TRANSPORTER-RELATED"/>
    <property type="match status" value="1"/>
</dbReference>
<feature type="transmembrane region" description="Helical" evidence="6">
    <location>
        <begin position="397"/>
        <end position="422"/>
    </location>
</feature>
<dbReference type="Proteomes" id="UP001501725">
    <property type="component" value="Unassembled WGS sequence"/>
</dbReference>
<dbReference type="PANTHER" id="PTHR30250">
    <property type="entry name" value="PST FAMILY PREDICTED COLANIC ACID TRANSPORTER"/>
    <property type="match status" value="1"/>
</dbReference>
<feature type="transmembrane region" description="Helical" evidence="6">
    <location>
        <begin position="98"/>
        <end position="121"/>
    </location>
</feature>
<feature type="transmembrane region" description="Helical" evidence="6">
    <location>
        <begin position="365"/>
        <end position="385"/>
    </location>
</feature>
<evidence type="ECO:0000256" key="2">
    <source>
        <dbReference type="ARBA" id="ARBA00022475"/>
    </source>
</evidence>
<keyword evidence="5 6" id="KW-0472">Membrane</keyword>
<feature type="transmembrane region" description="Helical" evidence="6">
    <location>
        <begin position="155"/>
        <end position="176"/>
    </location>
</feature>
<evidence type="ECO:0008006" key="9">
    <source>
        <dbReference type="Google" id="ProtNLM"/>
    </source>
</evidence>
<gene>
    <name evidence="7" type="ORF">GCM10023184_19460</name>
</gene>
<dbReference type="Pfam" id="PF01943">
    <property type="entry name" value="Polysacc_synt"/>
    <property type="match status" value="1"/>
</dbReference>
<reference evidence="8" key="1">
    <citation type="journal article" date="2019" name="Int. J. Syst. Evol. Microbiol.">
        <title>The Global Catalogue of Microorganisms (GCM) 10K type strain sequencing project: providing services to taxonomists for standard genome sequencing and annotation.</title>
        <authorList>
            <consortium name="The Broad Institute Genomics Platform"/>
            <consortium name="The Broad Institute Genome Sequencing Center for Infectious Disease"/>
            <person name="Wu L."/>
            <person name="Ma J."/>
        </authorList>
    </citation>
    <scope>NUCLEOTIDE SEQUENCE [LARGE SCALE GENOMIC DNA]</scope>
    <source>
        <strain evidence="8">JCM 17919</strain>
    </source>
</reference>
<feature type="transmembrane region" description="Helical" evidence="6">
    <location>
        <begin position="133"/>
        <end position="149"/>
    </location>
</feature>
<evidence type="ECO:0000313" key="7">
    <source>
        <dbReference type="EMBL" id="GAA4329152.1"/>
    </source>
</evidence>
<keyword evidence="4 6" id="KW-1133">Transmembrane helix</keyword>
<evidence type="ECO:0000313" key="8">
    <source>
        <dbReference type="Proteomes" id="UP001501725"/>
    </source>
</evidence>
<name>A0ABP8GSG0_9BACT</name>
<protein>
    <recommendedName>
        <fullName evidence="9">Polysaccharide biosynthesis protein C-terminal domain-containing protein</fullName>
    </recommendedName>
</protein>
<feature type="transmembrane region" description="Helical" evidence="6">
    <location>
        <begin position="65"/>
        <end position="92"/>
    </location>
</feature>